<feature type="binding site" evidence="13">
    <location>
        <position position="138"/>
    </location>
    <ligand>
        <name>Zn(2+)</name>
        <dbReference type="ChEBI" id="CHEBI:29105"/>
    </ligand>
</feature>
<evidence type="ECO:0000256" key="6">
    <source>
        <dbReference type="ARBA" id="ARBA00022833"/>
    </source>
</evidence>
<feature type="domain" description="C2H2-type" evidence="14">
    <location>
        <begin position="655"/>
        <end position="682"/>
    </location>
</feature>
<feature type="domain" description="C2H2-type" evidence="14">
    <location>
        <begin position="499"/>
        <end position="526"/>
    </location>
</feature>
<keyword evidence="7" id="KW-0805">Transcription regulation</keyword>
<feature type="domain" description="C2H2-type" evidence="14">
    <location>
        <begin position="824"/>
        <end position="851"/>
    </location>
</feature>
<dbReference type="FunFam" id="3.30.160.60:FF:001485">
    <property type="entry name" value="Krueppel-related zinc finger protein"/>
    <property type="match status" value="1"/>
</dbReference>
<dbReference type="InterPro" id="IPR013087">
    <property type="entry name" value="Znf_C2H2_type"/>
</dbReference>
<dbReference type="InterPro" id="IPR012934">
    <property type="entry name" value="Znf_AD"/>
</dbReference>
<feature type="domain" description="ZAD" evidence="16">
    <location>
        <begin position="136"/>
        <end position="211"/>
    </location>
</feature>
<dbReference type="EMBL" id="KZ288191">
    <property type="protein sequence ID" value="PBC34459.1"/>
    <property type="molecule type" value="Genomic_DNA"/>
</dbReference>
<dbReference type="FunFam" id="3.30.160.60:FF:001370">
    <property type="entry name" value="Zinc finger protein"/>
    <property type="match status" value="1"/>
</dbReference>
<feature type="domain" description="C2H2-type" evidence="14">
    <location>
        <begin position="684"/>
        <end position="712"/>
    </location>
</feature>
<dbReference type="Proteomes" id="UP000242457">
    <property type="component" value="Unassembled WGS sequence"/>
</dbReference>
<keyword evidence="6 13" id="KW-0862">Zinc</keyword>
<evidence type="ECO:0000256" key="5">
    <source>
        <dbReference type="ARBA" id="ARBA00022771"/>
    </source>
</evidence>
<evidence type="ECO:0000259" key="14">
    <source>
        <dbReference type="PROSITE" id="PS50157"/>
    </source>
</evidence>
<proteinExistence type="inferred from homology"/>
<evidence type="ECO:0000256" key="11">
    <source>
        <dbReference type="PROSITE-ProRule" id="PRU00042"/>
    </source>
</evidence>
<dbReference type="Pfam" id="PF05485">
    <property type="entry name" value="THAP"/>
    <property type="match status" value="1"/>
</dbReference>
<feature type="domain" description="C2H2-type" evidence="14">
    <location>
        <begin position="614"/>
        <end position="641"/>
    </location>
</feature>
<keyword evidence="3 13" id="KW-0479">Metal-binding</keyword>
<dbReference type="InterPro" id="IPR006612">
    <property type="entry name" value="THAP_Znf"/>
</dbReference>
<evidence type="ECO:0000256" key="12">
    <source>
        <dbReference type="PROSITE-ProRule" id="PRU00309"/>
    </source>
</evidence>
<keyword evidence="18" id="KW-1185">Reference proteome</keyword>
<feature type="domain" description="C2H2-type" evidence="14">
    <location>
        <begin position="713"/>
        <end position="740"/>
    </location>
</feature>
<keyword evidence="4" id="KW-0677">Repeat</keyword>
<keyword evidence="5 11" id="KW-0863">Zinc-finger</keyword>
<organism evidence="17 18">
    <name type="scientific">Apis cerana cerana</name>
    <name type="common">Oriental honeybee</name>
    <dbReference type="NCBI Taxonomy" id="94128"/>
    <lineage>
        <taxon>Eukaryota</taxon>
        <taxon>Metazoa</taxon>
        <taxon>Ecdysozoa</taxon>
        <taxon>Arthropoda</taxon>
        <taxon>Hexapoda</taxon>
        <taxon>Insecta</taxon>
        <taxon>Pterygota</taxon>
        <taxon>Neoptera</taxon>
        <taxon>Endopterygota</taxon>
        <taxon>Hymenoptera</taxon>
        <taxon>Apocrita</taxon>
        <taxon>Aculeata</taxon>
        <taxon>Apoidea</taxon>
        <taxon>Anthophila</taxon>
        <taxon>Apidae</taxon>
        <taxon>Apis</taxon>
    </lineage>
</organism>
<keyword evidence="8 12" id="KW-0238">DNA-binding</keyword>
<dbReference type="OrthoDB" id="6077919at2759"/>
<dbReference type="STRING" id="94128.A0A2A3ETI4"/>
<dbReference type="Pfam" id="PF07776">
    <property type="entry name" value="zf-AD"/>
    <property type="match status" value="1"/>
</dbReference>
<dbReference type="GO" id="GO:0000981">
    <property type="term" value="F:DNA-binding transcription factor activity, RNA polymerase II-specific"/>
    <property type="evidence" value="ECO:0007669"/>
    <property type="project" value="TreeGrafter"/>
</dbReference>
<comment type="subcellular location">
    <subcellularLocation>
        <location evidence="1">Nucleus</location>
    </subcellularLocation>
</comment>
<dbReference type="PROSITE" id="PS50157">
    <property type="entry name" value="ZINC_FINGER_C2H2_2"/>
    <property type="match status" value="13"/>
</dbReference>
<evidence type="ECO:0000256" key="7">
    <source>
        <dbReference type="ARBA" id="ARBA00023015"/>
    </source>
</evidence>
<feature type="domain" description="C2H2-type" evidence="14">
    <location>
        <begin position="471"/>
        <end position="498"/>
    </location>
</feature>
<dbReference type="SMART" id="SM00980">
    <property type="entry name" value="THAP"/>
    <property type="match status" value="1"/>
</dbReference>
<evidence type="ECO:0000256" key="2">
    <source>
        <dbReference type="ARBA" id="ARBA00006991"/>
    </source>
</evidence>
<accession>A0A2A3ETI4</accession>
<feature type="domain" description="C2H2-type" evidence="14">
    <location>
        <begin position="558"/>
        <end position="585"/>
    </location>
</feature>
<dbReference type="AlphaFoldDB" id="A0A2A3ETI4"/>
<evidence type="ECO:0000259" key="16">
    <source>
        <dbReference type="PROSITE" id="PS51915"/>
    </source>
</evidence>
<reference evidence="17 18" key="1">
    <citation type="submission" date="2014-07" db="EMBL/GenBank/DDBJ databases">
        <title>Genomic and transcriptomic analysis on Apis cerana provide comprehensive insights into honey bee biology.</title>
        <authorList>
            <person name="Diao Q."/>
            <person name="Sun L."/>
            <person name="Zheng H."/>
            <person name="Zheng H."/>
            <person name="Xu S."/>
            <person name="Wang S."/>
            <person name="Zeng Z."/>
            <person name="Hu F."/>
            <person name="Su S."/>
            <person name="Wu J."/>
        </authorList>
    </citation>
    <scope>NUCLEOTIDE SEQUENCE [LARGE SCALE GENOMIC DNA]</scope>
    <source>
        <tissue evidence="17">Pupae without intestine</tissue>
    </source>
</reference>
<evidence type="ECO:0000313" key="18">
    <source>
        <dbReference type="Proteomes" id="UP000242457"/>
    </source>
</evidence>
<dbReference type="PANTHER" id="PTHR24384:SF242">
    <property type="entry name" value="ZINC FINGER PROTEIN 628"/>
    <property type="match status" value="1"/>
</dbReference>
<evidence type="ECO:0000313" key="17">
    <source>
        <dbReference type="EMBL" id="PBC34459.1"/>
    </source>
</evidence>
<sequence length="881" mass="103376">MKIVCAAKNCKYSSSNKDATNIKFISFPNSDISKIWAHHCNRTDLLIKSNEELHLNYYICSHHIEDHFYINKTDPVILNENAIPTLFESHNIAEKDSRNVFERNEQTEIANNIVLSYCDMDGEMDQYHNISIKFSNLCRICEEPSLDGIEIFSLKGMDLKLKEKINLHLPITVNLEDLMPQKLCVNCYNKLEIAHSLVITSLKTDMKLKKLLNINTEVNYDHKYDEITKKCSLEIAEEMCINEATEIAPIELSCNKVSEITNQKISAKFTHLENINIHKNNFVNNIRKEMQYELHKFETHNEKNKKNEYTITTKNYLNNETLNNEIQCFFCKNTFKTQEIFENHKILCDKGKTMIQKDKGTNNSMNNKESCNINLMNFQFIKTCNICQEHFETEKDFIEHKISYCKILSQNYQDPNKENKESYDNYNDSCNIKSISPMETNKKCGHCNLIYNTKKELLNHIMECHQGQLLFRCIICDRNFEKWSSLDIHEATHRIDKPYLCDLCGKSFKHSNNLRGHKRIHLDDSRKKRHICDICGKAYRSRFHLGEHMNQHNENKPYSCEKCGKAFYKRIQLRQHRLSHGLNKHICPICGAAFNRKGNMNTHIKRHSNGGSTYTCSICMHRCKSMSELKSHRKIHTEQDIIDNMKKKYNGKTIWQCKNCNRIFSTRAILLSHERIHKEERTSVDCNICGKKLANKNSLIYHKKSIHSSNKMYTCQYCKESFISKEARLIHERIHTGERPYVCKICKMEYKCSSNLNQHIKIHSNIKPFKCTYCNKSFIRKGTLNVHERIHTGEKPFACIICGRTFSQKNDMIKHTKTHNAKSLCCEQCDEVFARKKDILKHISLHEQNNSNIINPIIQEYIEVQQEIEPYVEHIACSEFE</sequence>
<evidence type="ECO:0000256" key="9">
    <source>
        <dbReference type="ARBA" id="ARBA00023163"/>
    </source>
</evidence>
<evidence type="ECO:0000256" key="3">
    <source>
        <dbReference type="ARBA" id="ARBA00022723"/>
    </source>
</evidence>
<feature type="binding site" evidence="13">
    <location>
        <position position="184"/>
    </location>
    <ligand>
        <name>Zn(2+)</name>
        <dbReference type="ChEBI" id="CHEBI:29105"/>
    </ligand>
</feature>
<dbReference type="SUPFAM" id="SSF57716">
    <property type="entry name" value="Glucocorticoid receptor-like (DNA-binding domain)"/>
    <property type="match status" value="2"/>
</dbReference>
<feature type="domain" description="C2H2-type" evidence="14">
    <location>
        <begin position="797"/>
        <end position="824"/>
    </location>
</feature>
<keyword evidence="10" id="KW-0539">Nucleus</keyword>
<dbReference type="FunFam" id="3.30.160.60:FF:000624">
    <property type="entry name" value="zinc finger protein 697"/>
    <property type="match status" value="1"/>
</dbReference>
<evidence type="ECO:0000256" key="8">
    <source>
        <dbReference type="ARBA" id="ARBA00023125"/>
    </source>
</evidence>
<feature type="domain" description="C2H2-type" evidence="14">
    <location>
        <begin position="530"/>
        <end position="557"/>
    </location>
</feature>
<protein>
    <submittedName>
        <fullName evidence="17">Endothelial zinc finger protein induced by tumor necrosis factor alpha</fullName>
    </submittedName>
</protein>
<feature type="binding site" evidence="13">
    <location>
        <position position="141"/>
    </location>
    <ligand>
        <name>Zn(2+)</name>
        <dbReference type="ChEBI" id="CHEBI:29105"/>
    </ligand>
</feature>
<evidence type="ECO:0000256" key="13">
    <source>
        <dbReference type="PROSITE-ProRule" id="PRU01263"/>
    </source>
</evidence>
<dbReference type="GO" id="GO:0005634">
    <property type="term" value="C:nucleus"/>
    <property type="evidence" value="ECO:0007669"/>
    <property type="project" value="UniProtKB-SubCell"/>
</dbReference>
<evidence type="ECO:0000259" key="15">
    <source>
        <dbReference type="PROSITE" id="PS50950"/>
    </source>
</evidence>
<dbReference type="PROSITE" id="PS51915">
    <property type="entry name" value="ZAD"/>
    <property type="match status" value="1"/>
</dbReference>
<comment type="similarity">
    <text evidence="2">Belongs to the krueppel C2H2-type zinc-finger protein family.</text>
</comment>
<feature type="domain" description="C2H2-type" evidence="14">
    <location>
        <begin position="769"/>
        <end position="796"/>
    </location>
</feature>
<dbReference type="FunFam" id="3.30.160.60:FF:000446">
    <property type="entry name" value="Zinc finger protein"/>
    <property type="match status" value="1"/>
</dbReference>
<dbReference type="SMART" id="SM00868">
    <property type="entry name" value="zf-AD"/>
    <property type="match status" value="1"/>
</dbReference>
<name>A0A2A3ETI4_APICC</name>
<dbReference type="GO" id="GO:0008270">
    <property type="term" value="F:zinc ion binding"/>
    <property type="evidence" value="ECO:0007669"/>
    <property type="project" value="UniProtKB-UniRule"/>
</dbReference>
<dbReference type="PANTHER" id="PTHR24384">
    <property type="entry name" value="FINGER PUTATIVE TRANSCRIPTION FACTOR FAMILY-RELATED"/>
    <property type="match status" value="1"/>
</dbReference>
<evidence type="ECO:0000256" key="10">
    <source>
        <dbReference type="ARBA" id="ARBA00023242"/>
    </source>
</evidence>
<keyword evidence="9" id="KW-0804">Transcription</keyword>
<dbReference type="SMART" id="SM00355">
    <property type="entry name" value="ZnF_C2H2"/>
    <property type="match status" value="16"/>
</dbReference>
<evidence type="ECO:0000256" key="4">
    <source>
        <dbReference type="ARBA" id="ARBA00022737"/>
    </source>
</evidence>
<feature type="binding site" evidence="13">
    <location>
        <position position="187"/>
    </location>
    <ligand>
        <name>Zn(2+)</name>
        <dbReference type="ChEBI" id="CHEBI:29105"/>
    </ligand>
</feature>
<dbReference type="Pfam" id="PF00096">
    <property type="entry name" value="zf-C2H2"/>
    <property type="match status" value="6"/>
</dbReference>
<dbReference type="PROSITE" id="PS00028">
    <property type="entry name" value="ZINC_FINGER_C2H2_1"/>
    <property type="match status" value="13"/>
</dbReference>
<dbReference type="InterPro" id="IPR050752">
    <property type="entry name" value="C2H2-ZF_domain"/>
</dbReference>
<dbReference type="GO" id="GO:0000978">
    <property type="term" value="F:RNA polymerase II cis-regulatory region sequence-specific DNA binding"/>
    <property type="evidence" value="ECO:0007669"/>
    <property type="project" value="TreeGrafter"/>
</dbReference>
<dbReference type="InterPro" id="IPR036236">
    <property type="entry name" value="Znf_C2H2_sf"/>
</dbReference>
<dbReference type="FunFam" id="3.30.160.60:FF:002343">
    <property type="entry name" value="Zinc finger protein 33A"/>
    <property type="match status" value="1"/>
</dbReference>
<dbReference type="SUPFAM" id="SSF57667">
    <property type="entry name" value="beta-beta-alpha zinc fingers"/>
    <property type="match status" value="7"/>
</dbReference>
<dbReference type="Gene3D" id="3.30.160.60">
    <property type="entry name" value="Classic Zinc Finger"/>
    <property type="match status" value="10"/>
</dbReference>
<dbReference type="PROSITE" id="PS50950">
    <property type="entry name" value="ZF_THAP"/>
    <property type="match status" value="1"/>
</dbReference>
<gene>
    <name evidence="17" type="ORF">APICC_06131</name>
</gene>
<evidence type="ECO:0000256" key="1">
    <source>
        <dbReference type="ARBA" id="ARBA00004123"/>
    </source>
</evidence>
<dbReference type="Gene3D" id="3.40.1800.20">
    <property type="match status" value="1"/>
</dbReference>
<feature type="domain" description="C2H2-type" evidence="14">
    <location>
        <begin position="585"/>
        <end position="612"/>
    </location>
</feature>
<feature type="domain" description="THAP-type" evidence="15">
    <location>
        <begin position="1"/>
        <end position="87"/>
    </location>
</feature>
<feature type="domain" description="C2H2-type" evidence="14">
    <location>
        <begin position="741"/>
        <end position="768"/>
    </location>
</feature>